<dbReference type="EMBL" id="WAJR01000008">
    <property type="protein sequence ID" value="KAB1640871.1"/>
    <property type="molecule type" value="Genomic_DNA"/>
</dbReference>
<reference evidence="2 3" key="1">
    <citation type="submission" date="2019-09" db="EMBL/GenBank/DDBJ databases">
        <title>Whole genome shotgun sequencing (WGS) of Ellagibacter isourolithinifaciens DSM 104140(T) and Adlercreutzia muris DSM 29508(T).</title>
        <authorList>
            <person name="Stoll D.A."/>
            <person name="Danylec N."/>
            <person name="Huch M."/>
        </authorList>
    </citation>
    <scope>NUCLEOTIDE SEQUENCE [LARGE SCALE GENOMIC DNA]</scope>
    <source>
        <strain evidence="2 3">DSM 104140</strain>
    </source>
</reference>
<proteinExistence type="predicted"/>
<feature type="region of interest" description="Disordered" evidence="1">
    <location>
        <begin position="474"/>
        <end position="521"/>
    </location>
</feature>
<evidence type="ECO:0000313" key="3">
    <source>
        <dbReference type="Proteomes" id="UP000468668"/>
    </source>
</evidence>
<evidence type="ECO:0000313" key="2">
    <source>
        <dbReference type="EMBL" id="KAB1640871.1"/>
    </source>
</evidence>
<sequence length="999" mass="108867">MAHCVAERDGVYRIDGRVGLFGARPQVLPDVVMPLPGSPAPTSSFGWIRDSSITPSSGDIYLVEFVAENKFRIWGYVDCYGRAFVTDRPLFAPPARDPDILFSRPWDGKSPSDFGTLVMPNSKFKRDQEVRGTVQLRDKRGVRQVACFSLKNGRYSLFDSWCDFGSHSDNLTYHEALARCFFAFTFRPLLGGARVPARGLGEIMESLDSETPFEDLLGALHDIRSAALDPAMQPPSLALLLASWLYDANAMGVLAGAQSDGLNVPSLRFVRAQRYSDTYFLGRGEGGDGIPEATIWAIESAINRFVLIARKLEKNSSAGCCDAPDQDISEIDVCGAIDTQLFEAVAAQAPCAAHPADENAAAPNKAGEWDVRRSIGESVERFQLPVRFVVEYRVDVRCGKVAFEMVVPPAQLMPQRVYSSQMGSWVDQSDAERGRMALRYAEHVGMMLAAAAFHAGCAIDEVVVCARELEAAGEVEPEGSKMAGESHGNGTGVDTGFGTSFGGEDGEFDAEGDEFDGGSVIVEPEDGSVVVEPGDNGSGSADADGRDAHTLYQVKFTRSICEGARFQEGLEGDPESLFAECGARFGVDAVDFSLDDAVDAEAKRIRGELPEVGSLAFGPREAKAFGAESLRDLRIHSDAQLRHAGERLADAIARATSTTEAIRLAQTEQNAADDPRIFAACTRLMTDLLEGNVDAHDQNALVSCFMGEDPYLNALGQARAVAQADPHRAASILREAIRQAEESKRFADNSEAVHRMFDTYASRIIYNRERQGSAPWRSGLAFPHPDEGKRVELLPSSLAMCYLESVRLLEESFSHAEEAVRFGLRCIQVAPTYTPAYRQTARAYMLMGDVSTSSRTLRRCLEIATQPDEIALAYYQLAYVEWKAGKTALGVACYMKSMMTAPIYLAQCTIEMHRLMAETGQGPIDREEVDAILAGEGVPIAPLDSLLDALDDAMRTAIDDNIFQVGQPLLALRLFYRPDDALVNVHKSLNAPLPPQALD</sequence>
<feature type="compositionally biased region" description="Acidic residues" evidence="1">
    <location>
        <begin position="504"/>
        <end position="516"/>
    </location>
</feature>
<dbReference type="AlphaFoldDB" id="A0A6N6NM04"/>
<comment type="caution">
    <text evidence="2">The sequence shown here is derived from an EMBL/GenBank/DDBJ whole genome shotgun (WGS) entry which is preliminary data.</text>
</comment>
<organism evidence="2 3">
    <name type="scientific">Ellagibacter isourolithinifaciens</name>
    <dbReference type="NCBI Taxonomy" id="2137581"/>
    <lineage>
        <taxon>Bacteria</taxon>
        <taxon>Bacillati</taxon>
        <taxon>Actinomycetota</taxon>
        <taxon>Coriobacteriia</taxon>
        <taxon>Eggerthellales</taxon>
        <taxon>Eggerthellaceae</taxon>
        <taxon>Ellagibacter</taxon>
    </lineage>
</organism>
<evidence type="ECO:0000256" key="1">
    <source>
        <dbReference type="SAM" id="MobiDB-lite"/>
    </source>
</evidence>
<evidence type="ECO:0008006" key="4">
    <source>
        <dbReference type="Google" id="ProtNLM"/>
    </source>
</evidence>
<protein>
    <recommendedName>
        <fullName evidence="4">Tetratricopeptide repeat protein</fullName>
    </recommendedName>
</protein>
<dbReference type="Gene3D" id="1.25.40.10">
    <property type="entry name" value="Tetratricopeptide repeat domain"/>
    <property type="match status" value="1"/>
</dbReference>
<dbReference type="InterPro" id="IPR011990">
    <property type="entry name" value="TPR-like_helical_dom_sf"/>
</dbReference>
<dbReference type="Proteomes" id="UP000468668">
    <property type="component" value="Unassembled WGS sequence"/>
</dbReference>
<dbReference type="SUPFAM" id="SSF48452">
    <property type="entry name" value="TPR-like"/>
    <property type="match status" value="1"/>
</dbReference>
<gene>
    <name evidence="2" type="ORF">F8C90_04620</name>
</gene>
<keyword evidence="3" id="KW-1185">Reference proteome</keyword>
<accession>A0A6N6NM04</accession>
<name>A0A6N6NM04_9ACTN</name>
<feature type="compositionally biased region" description="Gly residues" evidence="1">
    <location>
        <begin position="487"/>
        <end position="503"/>
    </location>
</feature>